<reference evidence="1" key="1">
    <citation type="journal article" date="2020" name="Fungal Divers.">
        <title>Resolving the Mortierellaceae phylogeny through synthesis of multi-gene phylogenetics and phylogenomics.</title>
        <authorList>
            <person name="Vandepol N."/>
            <person name="Liber J."/>
            <person name="Desiro A."/>
            <person name="Na H."/>
            <person name="Kennedy M."/>
            <person name="Barry K."/>
            <person name="Grigoriev I.V."/>
            <person name="Miller A.N."/>
            <person name="O'Donnell K."/>
            <person name="Stajich J.E."/>
            <person name="Bonito G."/>
        </authorList>
    </citation>
    <scope>NUCLEOTIDE SEQUENCE</scope>
    <source>
        <strain evidence="1">NRRL 28262</strain>
    </source>
</reference>
<sequence length="277" mass="31075">LWAIRNAQDFAQDIARLCPKLSSMYDLEHCGPTTPGLIDRLLGTLPQQQAKKIYCTNKDVLGGQDLGDALRMFRRHSTTLQSVTIYDCKNIDSKMIQVILVECVALEELAVNRNPSNTSKRRGIDLEDAVEFPWASTKIRTLGLTVDVPDEPLHYLAENTVPYYNRPGLMELSAAEKKQFKSFEALYRQIGALTELRKLILQANFFDPEGHRASSGDYHPNVFPGMLSLGCEETGRPGYLDHFAGLTKLKLLWGSVSATTKETKVTVGMDEVRWPVK</sequence>
<dbReference type="InterPro" id="IPR032675">
    <property type="entry name" value="LRR_dom_sf"/>
</dbReference>
<organism evidence="1 2">
    <name type="scientific">Linnemannia exigua</name>
    <dbReference type="NCBI Taxonomy" id="604196"/>
    <lineage>
        <taxon>Eukaryota</taxon>
        <taxon>Fungi</taxon>
        <taxon>Fungi incertae sedis</taxon>
        <taxon>Mucoromycota</taxon>
        <taxon>Mortierellomycotina</taxon>
        <taxon>Mortierellomycetes</taxon>
        <taxon>Mortierellales</taxon>
        <taxon>Mortierellaceae</taxon>
        <taxon>Linnemannia</taxon>
    </lineage>
</organism>
<evidence type="ECO:0008006" key="3">
    <source>
        <dbReference type="Google" id="ProtNLM"/>
    </source>
</evidence>
<protein>
    <recommendedName>
        <fullName evidence="3">RNI-like protein</fullName>
    </recommendedName>
</protein>
<evidence type="ECO:0000313" key="1">
    <source>
        <dbReference type="EMBL" id="KAG0258500.1"/>
    </source>
</evidence>
<dbReference type="Gene3D" id="3.80.10.10">
    <property type="entry name" value="Ribonuclease Inhibitor"/>
    <property type="match status" value="1"/>
</dbReference>
<dbReference type="Proteomes" id="UP001194580">
    <property type="component" value="Unassembled WGS sequence"/>
</dbReference>
<feature type="non-terminal residue" evidence="1">
    <location>
        <position position="277"/>
    </location>
</feature>
<proteinExistence type="predicted"/>
<evidence type="ECO:0000313" key="2">
    <source>
        <dbReference type="Proteomes" id="UP001194580"/>
    </source>
</evidence>
<accession>A0AAD4H0J0</accession>
<dbReference type="AlphaFoldDB" id="A0AAD4H0J0"/>
<comment type="caution">
    <text evidence="1">The sequence shown here is derived from an EMBL/GenBank/DDBJ whole genome shotgun (WGS) entry which is preliminary data.</text>
</comment>
<keyword evidence="2" id="KW-1185">Reference proteome</keyword>
<name>A0AAD4H0J0_9FUNG</name>
<gene>
    <name evidence="1" type="ORF">BGZ95_004939</name>
</gene>
<dbReference type="EMBL" id="JAAAIL010002294">
    <property type="protein sequence ID" value="KAG0258500.1"/>
    <property type="molecule type" value="Genomic_DNA"/>
</dbReference>